<keyword evidence="3" id="KW-1185">Reference proteome</keyword>
<comment type="caution">
    <text evidence="2">The sequence shown here is derived from an EMBL/GenBank/DDBJ whole genome shotgun (WGS) entry which is preliminary data.</text>
</comment>
<name>A0A6V8H877_TALPI</name>
<evidence type="ECO:0000313" key="2">
    <source>
        <dbReference type="EMBL" id="GAM37122.1"/>
    </source>
</evidence>
<feature type="region of interest" description="Disordered" evidence="1">
    <location>
        <begin position="94"/>
        <end position="135"/>
    </location>
</feature>
<organism evidence="2 3">
    <name type="scientific">Talaromyces pinophilus</name>
    <name type="common">Penicillium pinophilum</name>
    <dbReference type="NCBI Taxonomy" id="128442"/>
    <lineage>
        <taxon>Eukaryota</taxon>
        <taxon>Fungi</taxon>
        <taxon>Dikarya</taxon>
        <taxon>Ascomycota</taxon>
        <taxon>Pezizomycotina</taxon>
        <taxon>Eurotiomycetes</taxon>
        <taxon>Eurotiomycetidae</taxon>
        <taxon>Eurotiales</taxon>
        <taxon>Trichocomaceae</taxon>
        <taxon>Talaromyces</taxon>
        <taxon>Talaromyces sect. Talaromyces</taxon>
    </lineage>
</organism>
<evidence type="ECO:0000256" key="1">
    <source>
        <dbReference type="SAM" id="MobiDB-lite"/>
    </source>
</evidence>
<dbReference type="AlphaFoldDB" id="A0A6V8H877"/>
<dbReference type="EMBL" id="DF933818">
    <property type="protein sequence ID" value="GAM37122.1"/>
    <property type="molecule type" value="Genomic_DNA"/>
</dbReference>
<gene>
    <name evidence="2" type="ORF">TCE0_022f06767</name>
</gene>
<evidence type="ECO:0000313" key="3">
    <source>
        <dbReference type="Proteomes" id="UP000053095"/>
    </source>
</evidence>
<accession>A0A6V8H877</accession>
<sequence length="259" mass="30204">MSRFWYRNADTPWGYAIYRTVYTEQSSQVWYDVIGKLESYLFYSVKRDIEVKAREMYDELEDTYGSVLFNDASIFDGMSIDRVRRHWLAMQGRKVNSGDDDNDDDNEEEEQEEEERKDDKNDEEEDEFNIPEEEIADFRADNTNFTFCILIDEEVLQSILAAPATPKEAAKIFPKKWFESIGYVKVVDRQSGPGSSDDYPGWMTVDLTCLWEIYGMDDLESQYPYKDPRTGKRIVYTGVPPTDPTREHHFGGVSLGRAM</sequence>
<protein>
    <submittedName>
        <fullName evidence="2">Uncharacterized protein</fullName>
    </submittedName>
</protein>
<reference evidence="3" key="1">
    <citation type="journal article" date="2015" name="Genome Announc.">
        <title>Draft genome sequence of Talaromyces cellulolyticus strain Y-94, a source of lignocellulosic biomass-degrading enzymes.</title>
        <authorList>
            <person name="Fujii T."/>
            <person name="Koike H."/>
            <person name="Sawayama S."/>
            <person name="Yano S."/>
            <person name="Inoue H."/>
        </authorList>
    </citation>
    <scope>NUCLEOTIDE SEQUENCE [LARGE SCALE GENOMIC DNA]</scope>
    <source>
        <strain evidence="3">Y-94</strain>
    </source>
</reference>
<proteinExistence type="predicted"/>
<feature type="compositionally biased region" description="Acidic residues" evidence="1">
    <location>
        <begin position="98"/>
        <end position="135"/>
    </location>
</feature>
<dbReference type="Proteomes" id="UP000053095">
    <property type="component" value="Unassembled WGS sequence"/>
</dbReference>